<dbReference type="EMBL" id="CM009308">
    <property type="protein sequence ID" value="PNS91154.1"/>
    <property type="molecule type" value="Genomic_DNA"/>
</dbReference>
<gene>
    <name evidence="1" type="ORF">POPTR_019G084200</name>
</gene>
<organism evidence="1 2">
    <name type="scientific">Populus trichocarpa</name>
    <name type="common">Western balsam poplar</name>
    <name type="synonym">Populus balsamifera subsp. trichocarpa</name>
    <dbReference type="NCBI Taxonomy" id="3694"/>
    <lineage>
        <taxon>Eukaryota</taxon>
        <taxon>Viridiplantae</taxon>
        <taxon>Streptophyta</taxon>
        <taxon>Embryophyta</taxon>
        <taxon>Tracheophyta</taxon>
        <taxon>Spermatophyta</taxon>
        <taxon>Magnoliopsida</taxon>
        <taxon>eudicotyledons</taxon>
        <taxon>Gunneridae</taxon>
        <taxon>Pentapetalae</taxon>
        <taxon>rosids</taxon>
        <taxon>fabids</taxon>
        <taxon>Malpighiales</taxon>
        <taxon>Salicaceae</taxon>
        <taxon>Saliceae</taxon>
        <taxon>Populus</taxon>
    </lineage>
</organism>
<evidence type="ECO:0000313" key="2">
    <source>
        <dbReference type="Proteomes" id="UP000006729"/>
    </source>
</evidence>
<protein>
    <submittedName>
        <fullName evidence="1">Uncharacterized protein</fullName>
    </submittedName>
</protein>
<sequence length="67" mass="7812">MSERDSSNITSSQQISPIKLFFCFGLSSHLNCRSRTKWSTTITFTVIYWGIRRTHTTVRLSNLVDWV</sequence>
<name>U5FH89_POPTR</name>
<reference evidence="1 2" key="1">
    <citation type="journal article" date="2006" name="Science">
        <title>The genome of black cottonwood, Populus trichocarpa (Torr. &amp; Gray).</title>
        <authorList>
            <person name="Tuskan G.A."/>
            <person name="Difazio S."/>
            <person name="Jansson S."/>
            <person name="Bohlmann J."/>
            <person name="Grigoriev I."/>
            <person name="Hellsten U."/>
            <person name="Putnam N."/>
            <person name="Ralph S."/>
            <person name="Rombauts S."/>
            <person name="Salamov A."/>
            <person name="Schein J."/>
            <person name="Sterck L."/>
            <person name="Aerts A."/>
            <person name="Bhalerao R.R."/>
            <person name="Bhalerao R.P."/>
            <person name="Blaudez D."/>
            <person name="Boerjan W."/>
            <person name="Brun A."/>
            <person name="Brunner A."/>
            <person name="Busov V."/>
            <person name="Campbell M."/>
            <person name="Carlson J."/>
            <person name="Chalot M."/>
            <person name="Chapman J."/>
            <person name="Chen G.L."/>
            <person name="Cooper D."/>
            <person name="Coutinho P.M."/>
            <person name="Couturier J."/>
            <person name="Covert S."/>
            <person name="Cronk Q."/>
            <person name="Cunningham R."/>
            <person name="Davis J."/>
            <person name="Degroeve S."/>
            <person name="Dejardin A."/>
            <person name="Depamphilis C."/>
            <person name="Detter J."/>
            <person name="Dirks B."/>
            <person name="Dubchak I."/>
            <person name="Duplessis S."/>
            <person name="Ehlting J."/>
            <person name="Ellis B."/>
            <person name="Gendler K."/>
            <person name="Goodstein D."/>
            <person name="Gribskov M."/>
            <person name="Grimwood J."/>
            <person name="Groover A."/>
            <person name="Gunter L."/>
            <person name="Hamberger B."/>
            <person name="Heinze B."/>
            <person name="Helariutta Y."/>
            <person name="Henrissat B."/>
            <person name="Holligan D."/>
            <person name="Holt R."/>
            <person name="Huang W."/>
            <person name="Islam-Faridi N."/>
            <person name="Jones S."/>
            <person name="Jones-Rhoades M."/>
            <person name="Jorgensen R."/>
            <person name="Joshi C."/>
            <person name="Kangasjarvi J."/>
            <person name="Karlsson J."/>
            <person name="Kelleher C."/>
            <person name="Kirkpatrick R."/>
            <person name="Kirst M."/>
            <person name="Kohler A."/>
            <person name="Kalluri U."/>
            <person name="Larimer F."/>
            <person name="Leebens-Mack J."/>
            <person name="Leple J.C."/>
            <person name="Locascio P."/>
            <person name="Lou Y."/>
            <person name="Lucas S."/>
            <person name="Martin F."/>
            <person name="Montanini B."/>
            <person name="Napoli C."/>
            <person name="Nelson D.R."/>
            <person name="Nelson C."/>
            <person name="Nieminen K."/>
            <person name="Nilsson O."/>
            <person name="Pereda V."/>
            <person name="Peter G."/>
            <person name="Philippe R."/>
            <person name="Pilate G."/>
            <person name="Poliakov A."/>
            <person name="Razumovskaya J."/>
            <person name="Richardson P."/>
            <person name="Rinaldi C."/>
            <person name="Ritland K."/>
            <person name="Rouze P."/>
            <person name="Ryaboy D."/>
            <person name="Schmutz J."/>
            <person name="Schrader J."/>
            <person name="Segerman B."/>
            <person name="Shin H."/>
            <person name="Siddiqui A."/>
            <person name="Sterky F."/>
            <person name="Terry A."/>
            <person name="Tsai C.J."/>
            <person name="Uberbacher E."/>
            <person name="Unneberg P."/>
            <person name="Vahala J."/>
            <person name="Wall K."/>
            <person name="Wessler S."/>
            <person name="Yang G."/>
            <person name="Yin T."/>
            <person name="Douglas C."/>
            <person name="Marra M."/>
            <person name="Sandberg G."/>
            <person name="Van de Peer Y."/>
            <person name="Rokhsar D."/>
        </authorList>
    </citation>
    <scope>NUCLEOTIDE SEQUENCE [LARGE SCALE GENOMIC DNA]</scope>
    <source>
        <strain evidence="2">cv. Nisqually</strain>
    </source>
</reference>
<dbReference type="AlphaFoldDB" id="U5FH89"/>
<proteinExistence type="predicted"/>
<keyword evidence="2" id="KW-1185">Reference proteome</keyword>
<accession>U5FH89</accession>
<dbReference type="Proteomes" id="UP000006729">
    <property type="component" value="Chromosome 19"/>
</dbReference>
<dbReference type="HOGENOM" id="CLU_2817226_0_0_1"/>
<evidence type="ECO:0000313" key="1">
    <source>
        <dbReference type="EMBL" id="PNS91154.1"/>
    </source>
</evidence>
<dbReference type="InParanoid" id="U5FH89"/>